<dbReference type="InterPro" id="IPR023214">
    <property type="entry name" value="HAD_sf"/>
</dbReference>
<protein>
    <recommendedName>
        <fullName evidence="1">Mitochondrial import inner membrane translocase subunit TIM50</fullName>
    </recommendedName>
</protein>
<proteinExistence type="inferred from homology"/>
<dbReference type="Proteomes" id="UP001203852">
    <property type="component" value="Unassembled WGS sequence"/>
</dbReference>
<feature type="region of interest" description="Disordered" evidence="2">
    <location>
        <begin position="419"/>
        <end position="564"/>
    </location>
</feature>
<dbReference type="InterPro" id="IPR036412">
    <property type="entry name" value="HAD-like_sf"/>
</dbReference>
<evidence type="ECO:0000313" key="4">
    <source>
        <dbReference type="EMBL" id="KAI1617897.1"/>
    </source>
</evidence>
<feature type="domain" description="FCP1 homology" evidence="3">
    <location>
        <begin position="221"/>
        <end position="388"/>
    </location>
</feature>
<dbReference type="GO" id="GO:0005744">
    <property type="term" value="C:TIM23 mitochondrial import inner membrane translocase complex"/>
    <property type="evidence" value="ECO:0007669"/>
    <property type="project" value="UniProtKB-UniRule"/>
</dbReference>
<dbReference type="SMART" id="SM00577">
    <property type="entry name" value="CPDc"/>
    <property type="match status" value="1"/>
</dbReference>
<evidence type="ECO:0000259" key="3">
    <source>
        <dbReference type="PROSITE" id="PS50969"/>
    </source>
</evidence>
<dbReference type="GO" id="GO:0015031">
    <property type="term" value="P:protein transport"/>
    <property type="evidence" value="ECO:0007669"/>
    <property type="project" value="UniProtKB-KW"/>
</dbReference>
<keyword evidence="1" id="KW-0813">Transport</keyword>
<feature type="region of interest" description="Disordered" evidence="2">
    <location>
        <begin position="1"/>
        <end position="144"/>
    </location>
</feature>
<comment type="caution">
    <text evidence="4">The sequence shown here is derived from an EMBL/GenBank/DDBJ whole genome shotgun (WGS) entry which is preliminary data.</text>
</comment>
<feature type="compositionally biased region" description="Polar residues" evidence="2">
    <location>
        <begin position="55"/>
        <end position="73"/>
    </location>
</feature>
<organism evidence="4 5">
    <name type="scientific">Exophiala viscosa</name>
    <dbReference type="NCBI Taxonomy" id="2486360"/>
    <lineage>
        <taxon>Eukaryota</taxon>
        <taxon>Fungi</taxon>
        <taxon>Dikarya</taxon>
        <taxon>Ascomycota</taxon>
        <taxon>Pezizomycotina</taxon>
        <taxon>Eurotiomycetes</taxon>
        <taxon>Chaetothyriomycetidae</taxon>
        <taxon>Chaetothyriales</taxon>
        <taxon>Herpotrichiellaceae</taxon>
        <taxon>Exophiala</taxon>
    </lineage>
</organism>
<gene>
    <name evidence="4" type="ORF">EDD36DRAFT_459566</name>
</gene>
<keyword evidence="5" id="KW-1185">Reference proteome</keyword>
<dbReference type="EMBL" id="MU404350">
    <property type="protein sequence ID" value="KAI1617897.1"/>
    <property type="molecule type" value="Genomic_DNA"/>
</dbReference>
<keyword evidence="1" id="KW-0809">Transit peptide</keyword>
<dbReference type="Pfam" id="PF03031">
    <property type="entry name" value="NIF"/>
    <property type="match status" value="1"/>
</dbReference>
<feature type="compositionally biased region" description="Basic and acidic residues" evidence="2">
    <location>
        <begin position="502"/>
        <end position="525"/>
    </location>
</feature>
<dbReference type="InterPro" id="IPR004274">
    <property type="entry name" value="FCP1_dom"/>
</dbReference>
<evidence type="ECO:0000256" key="2">
    <source>
        <dbReference type="SAM" id="MobiDB-lite"/>
    </source>
</evidence>
<keyword evidence="1" id="KW-0811">Translocation</keyword>
<keyword evidence="1" id="KW-0653">Protein transport</keyword>
<accession>A0AAN6E644</accession>
<dbReference type="AlphaFoldDB" id="A0AAN6E644"/>
<dbReference type="Gene3D" id="3.40.50.1000">
    <property type="entry name" value="HAD superfamily/HAD-like"/>
    <property type="match status" value="1"/>
</dbReference>
<reference evidence="4" key="1">
    <citation type="journal article" date="2022" name="bioRxiv">
        <title>Deciphering the potential niche of two novel black yeast fungi from a biological soil crust based on their genomes, phenotypes, and melanin regulation.</title>
        <authorList>
            <consortium name="DOE Joint Genome Institute"/>
            <person name="Carr E.C."/>
            <person name="Barton Q."/>
            <person name="Grambo S."/>
            <person name="Sullivan M."/>
            <person name="Renfro C.M."/>
            <person name="Kuo A."/>
            <person name="Pangilinan J."/>
            <person name="Lipzen A."/>
            <person name="Keymanesh K."/>
            <person name="Savage E."/>
            <person name="Barry K."/>
            <person name="Grigoriev I.V."/>
            <person name="Riekhof W.R."/>
            <person name="Harris S.S."/>
        </authorList>
    </citation>
    <scope>NUCLEOTIDE SEQUENCE</scope>
    <source>
        <strain evidence="4">JF 03-4F</strain>
    </source>
</reference>
<keyword evidence="1" id="KW-0496">Mitochondrion</keyword>
<dbReference type="PANTHER" id="PTHR12210">
    <property type="entry name" value="DULLARD PROTEIN PHOSPHATASE"/>
    <property type="match status" value="1"/>
</dbReference>
<sequence>MPGRRQGDRYCPPPYEQNPHRTPQQFPPDVAPSHYSLPHRSYQPQQVDSWRSYRNDTVNLQTSTNLHHSQWAPQASARDPYYGVPPSSGSAPYFHPSQVRMAHDTSREPLSAADGSRDRSLTQQTARYAPLALSQSTSQYTLRPRRPDQIAPYSSAAQADIPLPSIEPADPPSAPANYVPIRYSTPRRSRTGTPSTVQDPPAPKATKAYMKSAAQAPTLRDTAQKLLVVLDLNGTLLVRPNRRNDPTKFRLRPGVTQLLDYLFNNHVVMVYSSARPDNVSGMVNNLISPKQRKQMAGIWARDRLDLTKQQYNNKVQVYKKLEKIWADKDVQSKAEPGTKWNQTNTVLVDDSQMKGLAQPHNLLQVPEFENNAPKEGAAPLREWQLKEQAIVKSLELKLEELKWQVDISRLIREWQTGKRTAPGVVDETIDQKTHRKIEQRQIEPSPAPSVGQPERATSIAAQSFSQPGLPSPFLTPRSPVQSTDGDDNSDAGVDLNATSPLDHLEREIDRNLNIKRTAGDKDAGRSESPIDESVWKELLGGNEEKDTEKGSLGAVPPTPESMTS</sequence>
<feature type="compositionally biased region" description="Polar residues" evidence="2">
    <location>
        <begin position="459"/>
        <end position="468"/>
    </location>
</feature>
<comment type="subcellular location">
    <subcellularLocation>
        <location evidence="1">Mitochondrion inner membrane</location>
        <topology evidence="1">Single-pass membrane protein</topology>
    </subcellularLocation>
</comment>
<comment type="similarity">
    <text evidence="1">Belongs to the TIM50 family.</text>
</comment>
<dbReference type="PROSITE" id="PS50969">
    <property type="entry name" value="FCP1"/>
    <property type="match status" value="1"/>
</dbReference>
<dbReference type="InterPro" id="IPR050365">
    <property type="entry name" value="TIM50"/>
</dbReference>
<feature type="compositionally biased region" description="Basic and acidic residues" evidence="2">
    <location>
        <begin position="429"/>
        <end position="441"/>
    </location>
</feature>
<feature type="region of interest" description="Disordered" evidence="2">
    <location>
        <begin position="183"/>
        <end position="203"/>
    </location>
</feature>
<name>A0AAN6E644_9EURO</name>
<dbReference type="SUPFAM" id="SSF56784">
    <property type="entry name" value="HAD-like"/>
    <property type="match status" value="1"/>
</dbReference>
<comment type="subunit">
    <text evidence="1">Component of the TIM23 complex.</text>
</comment>
<evidence type="ECO:0000313" key="5">
    <source>
        <dbReference type="Proteomes" id="UP001203852"/>
    </source>
</evidence>
<comment type="function">
    <text evidence="1">Essential component of the TIM23 complex, a complex that mediates the translocation of transit peptide-containing proteins across the mitochondrial inner membrane.</text>
</comment>
<evidence type="ECO:0000256" key="1">
    <source>
        <dbReference type="RuleBase" id="RU365079"/>
    </source>
</evidence>